<gene>
    <name evidence="1" type="ORF">MFLAVUS_011394</name>
</gene>
<keyword evidence="2" id="KW-1185">Reference proteome</keyword>
<dbReference type="Gene3D" id="2.30.30.850">
    <property type="match status" value="1"/>
</dbReference>
<evidence type="ECO:0000313" key="1">
    <source>
        <dbReference type="EMBL" id="GAA5817836.1"/>
    </source>
</evidence>
<sequence length="111" mass="13006">MVNKFASYGHNFTITSALVRWDELIKGKETQTFKTNDFVLLRHESKKGLEYNWMGPYQVINCNPDFNVYQIKEVEGNVYNSWVHTDRLKPISINSTNTSTSWYIPRIARAQ</sequence>
<dbReference type="EMBL" id="BAABUK010000052">
    <property type="protein sequence ID" value="GAA5817836.1"/>
    <property type="molecule type" value="Genomic_DNA"/>
</dbReference>
<reference evidence="1 2" key="1">
    <citation type="submission" date="2024-04" db="EMBL/GenBank/DDBJ databases">
        <title>genome sequences of Mucor flavus KT1a and Helicostylum pulchrum KT1b strains isolated from the surface of a dry-aged beef.</title>
        <authorList>
            <person name="Toyotome T."/>
            <person name="Hosono M."/>
            <person name="Torimaru M."/>
            <person name="Fukuda K."/>
            <person name="Mikami N."/>
        </authorList>
    </citation>
    <scope>NUCLEOTIDE SEQUENCE [LARGE SCALE GENOMIC DNA]</scope>
    <source>
        <strain evidence="1 2">KT1a</strain>
    </source>
</reference>
<proteinExistence type="predicted"/>
<comment type="caution">
    <text evidence="1">The sequence shown here is derived from an EMBL/GenBank/DDBJ whole genome shotgun (WGS) entry which is preliminary data.</text>
</comment>
<protein>
    <submittedName>
        <fullName evidence="1">Uncharacterized protein</fullName>
    </submittedName>
</protein>
<dbReference type="Proteomes" id="UP001473302">
    <property type="component" value="Unassembled WGS sequence"/>
</dbReference>
<organism evidence="1 2">
    <name type="scientific">Mucor flavus</name>
    <dbReference type="NCBI Taxonomy" id="439312"/>
    <lineage>
        <taxon>Eukaryota</taxon>
        <taxon>Fungi</taxon>
        <taxon>Fungi incertae sedis</taxon>
        <taxon>Mucoromycota</taxon>
        <taxon>Mucoromycotina</taxon>
        <taxon>Mucoromycetes</taxon>
        <taxon>Mucorales</taxon>
        <taxon>Mucorineae</taxon>
        <taxon>Mucoraceae</taxon>
        <taxon>Mucor</taxon>
    </lineage>
</organism>
<evidence type="ECO:0000313" key="2">
    <source>
        <dbReference type="Proteomes" id="UP001473302"/>
    </source>
</evidence>
<accession>A0ABP9ZFF0</accession>
<name>A0ABP9ZFF0_9FUNG</name>